<protein>
    <submittedName>
        <fullName evidence="2">Uncharacterized protein</fullName>
    </submittedName>
</protein>
<dbReference type="InterPro" id="IPR025659">
    <property type="entry name" value="Tubby-like_C"/>
</dbReference>
<dbReference type="Gene3D" id="2.40.160.200">
    <property type="entry name" value="LURP1-related"/>
    <property type="match status" value="1"/>
</dbReference>
<dbReference type="PANTHER" id="PTHR31087:SF160">
    <property type="entry name" value="PROTEIN LURP-ONE-RELATED 1-RELATED"/>
    <property type="match status" value="1"/>
</dbReference>
<comment type="similarity">
    <text evidence="1">Belongs to the LOR family.</text>
</comment>
<evidence type="ECO:0000313" key="3">
    <source>
        <dbReference type="Proteomes" id="UP000836841"/>
    </source>
</evidence>
<proteinExistence type="inferred from homology"/>
<organism evidence="2 3">
    <name type="scientific">Thlaspi arvense</name>
    <name type="common">Field penny-cress</name>
    <dbReference type="NCBI Taxonomy" id="13288"/>
    <lineage>
        <taxon>Eukaryota</taxon>
        <taxon>Viridiplantae</taxon>
        <taxon>Streptophyta</taxon>
        <taxon>Embryophyta</taxon>
        <taxon>Tracheophyta</taxon>
        <taxon>Spermatophyta</taxon>
        <taxon>Magnoliopsida</taxon>
        <taxon>eudicotyledons</taxon>
        <taxon>Gunneridae</taxon>
        <taxon>Pentapetalae</taxon>
        <taxon>rosids</taxon>
        <taxon>malvids</taxon>
        <taxon>Brassicales</taxon>
        <taxon>Brassicaceae</taxon>
        <taxon>Thlaspideae</taxon>
        <taxon>Thlaspi</taxon>
    </lineage>
</organism>
<reference evidence="2 3" key="1">
    <citation type="submission" date="2022-03" db="EMBL/GenBank/DDBJ databases">
        <authorList>
            <person name="Nunn A."/>
            <person name="Chopra R."/>
            <person name="Nunn A."/>
            <person name="Contreras Garrido A."/>
        </authorList>
    </citation>
    <scope>NUCLEOTIDE SEQUENCE [LARGE SCALE GENOMIC DNA]</scope>
</reference>
<evidence type="ECO:0000256" key="1">
    <source>
        <dbReference type="ARBA" id="ARBA00005437"/>
    </source>
</evidence>
<dbReference type="InterPro" id="IPR038595">
    <property type="entry name" value="LOR_sf"/>
</dbReference>
<dbReference type="Pfam" id="PF04525">
    <property type="entry name" value="LOR"/>
    <property type="match status" value="1"/>
</dbReference>
<accession>A0AAU9RZ31</accession>
<dbReference type="AlphaFoldDB" id="A0AAU9RZ31"/>
<keyword evidence="3" id="KW-1185">Reference proteome</keyword>
<sequence>MEQPYVYAYPQPGTGPSAPPLQGSGVARAIVDQRFCAPYPVDIVIVRKLMRLTGGNFVITDVNGDMLFTVKDPVFGLHDKRILLDGSASPVLNMREKVVHN</sequence>
<dbReference type="Proteomes" id="UP000836841">
    <property type="component" value="Chromosome 3"/>
</dbReference>
<dbReference type="SUPFAM" id="SSF54518">
    <property type="entry name" value="Tubby C-terminal domain-like"/>
    <property type="match status" value="1"/>
</dbReference>
<dbReference type="EMBL" id="OU466859">
    <property type="protein sequence ID" value="CAH2053824.1"/>
    <property type="molecule type" value="Genomic_DNA"/>
</dbReference>
<gene>
    <name evidence="2" type="ORF">TAV2_LOCUS8900</name>
</gene>
<name>A0AAU9RZ31_THLAR</name>
<evidence type="ECO:0000313" key="2">
    <source>
        <dbReference type="EMBL" id="CAH2053824.1"/>
    </source>
</evidence>
<dbReference type="InterPro" id="IPR007612">
    <property type="entry name" value="LOR"/>
</dbReference>
<dbReference type="PANTHER" id="PTHR31087">
    <property type="match status" value="1"/>
</dbReference>